<dbReference type="InterPro" id="IPR052709">
    <property type="entry name" value="Transposase-MT_Hybrid"/>
</dbReference>
<feature type="non-terminal residue" evidence="1">
    <location>
        <position position="1"/>
    </location>
</feature>
<dbReference type="InterPro" id="IPR036397">
    <property type="entry name" value="RNaseH_sf"/>
</dbReference>
<reference evidence="1 2" key="1">
    <citation type="journal article" date="2010" name="Science">
        <title>Genomic comparison of the ants Camponotus floridanus and Harpegnathos saltator.</title>
        <authorList>
            <person name="Bonasio R."/>
            <person name="Zhang G."/>
            <person name="Ye C."/>
            <person name="Mutti N.S."/>
            <person name="Fang X."/>
            <person name="Qin N."/>
            <person name="Donahue G."/>
            <person name="Yang P."/>
            <person name="Li Q."/>
            <person name="Li C."/>
            <person name="Zhang P."/>
            <person name="Huang Z."/>
            <person name="Berger S.L."/>
            <person name="Reinberg D."/>
            <person name="Wang J."/>
            <person name="Liebig J."/>
        </authorList>
    </citation>
    <scope>NUCLEOTIDE SEQUENCE [LARGE SCALE GENOMIC DNA]</scope>
    <source>
        <strain evidence="1 2">R22 G/1</strain>
    </source>
</reference>
<dbReference type="PANTHER" id="PTHR46060:SF1">
    <property type="entry name" value="MARINER MOS1 TRANSPOSASE-LIKE PROTEIN"/>
    <property type="match status" value="1"/>
</dbReference>
<dbReference type="AlphaFoldDB" id="E2BKW4"/>
<keyword evidence="2" id="KW-1185">Reference proteome</keyword>
<accession>E2BKW4</accession>
<dbReference type="GO" id="GO:0008168">
    <property type="term" value="F:methyltransferase activity"/>
    <property type="evidence" value="ECO:0007669"/>
    <property type="project" value="UniProtKB-KW"/>
</dbReference>
<protein>
    <submittedName>
        <fullName evidence="1">Histone-lysine N-methyltransferase SETMAR</fullName>
    </submittedName>
</protein>
<feature type="non-terminal residue" evidence="1">
    <location>
        <position position="77"/>
    </location>
</feature>
<keyword evidence="1" id="KW-0808">Transferase</keyword>
<dbReference type="EMBL" id="GL448832">
    <property type="protein sequence ID" value="EFN83668.1"/>
    <property type="molecule type" value="Genomic_DNA"/>
</dbReference>
<dbReference type="GO" id="GO:0003676">
    <property type="term" value="F:nucleic acid binding"/>
    <property type="evidence" value="ECO:0007669"/>
    <property type="project" value="InterPro"/>
</dbReference>
<dbReference type="Proteomes" id="UP000008237">
    <property type="component" value="Unassembled WGS sequence"/>
</dbReference>
<proteinExistence type="predicted"/>
<gene>
    <name evidence="1" type="ORF">EAI_05200</name>
</gene>
<dbReference type="GO" id="GO:0032259">
    <property type="term" value="P:methylation"/>
    <property type="evidence" value="ECO:0007669"/>
    <property type="project" value="UniProtKB-KW"/>
</dbReference>
<organism evidence="2">
    <name type="scientific">Harpegnathos saltator</name>
    <name type="common">Jerdon's jumping ant</name>
    <dbReference type="NCBI Taxonomy" id="610380"/>
    <lineage>
        <taxon>Eukaryota</taxon>
        <taxon>Metazoa</taxon>
        <taxon>Ecdysozoa</taxon>
        <taxon>Arthropoda</taxon>
        <taxon>Hexapoda</taxon>
        <taxon>Insecta</taxon>
        <taxon>Pterygota</taxon>
        <taxon>Neoptera</taxon>
        <taxon>Endopterygota</taxon>
        <taxon>Hymenoptera</taxon>
        <taxon>Apocrita</taxon>
        <taxon>Aculeata</taxon>
        <taxon>Formicoidea</taxon>
        <taxon>Formicidae</taxon>
        <taxon>Ponerinae</taxon>
        <taxon>Ponerini</taxon>
        <taxon>Harpegnathos</taxon>
    </lineage>
</organism>
<keyword evidence="1" id="KW-0489">Methyltransferase</keyword>
<evidence type="ECO:0000313" key="1">
    <source>
        <dbReference type="EMBL" id="EFN83668.1"/>
    </source>
</evidence>
<dbReference type="PANTHER" id="PTHR46060">
    <property type="entry name" value="MARINER MOS1 TRANSPOSASE-LIKE PROTEIN"/>
    <property type="match status" value="1"/>
</dbReference>
<dbReference type="Gene3D" id="3.30.420.10">
    <property type="entry name" value="Ribonuclease H-like superfamily/Ribonuclease H"/>
    <property type="match status" value="1"/>
</dbReference>
<sequence>QVLPHLPYSLDIAPSDYHLFRSMQSALTGERFTSYDSIQKWVNDWIVSKEIEFFTRGIRLLPERWAKVVASDGKYFE</sequence>
<dbReference type="InParanoid" id="E2BKW4"/>
<evidence type="ECO:0000313" key="2">
    <source>
        <dbReference type="Proteomes" id="UP000008237"/>
    </source>
</evidence>
<name>E2BKW4_HARSA</name>